<comment type="caution">
    <text evidence="2">The sequence shown here is derived from an EMBL/GenBank/DDBJ whole genome shotgun (WGS) entry which is preliminary data.</text>
</comment>
<protein>
    <submittedName>
        <fullName evidence="2">Uncharacterized protein</fullName>
    </submittedName>
</protein>
<dbReference type="AlphaFoldDB" id="A0A7C5SPQ6"/>
<keyword evidence="1" id="KW-0812">Transmembrane</keyword>
<accession>A0A7C5SPQ6</accession>
<evidence type="ECO:0000313" key="2">
    <source>
        <dbReference type="EMBL" id="HHO58543.1"/>
    </source>
</evidence>
<feature type="transmembrane region" description="Helical" evidence="1">
    <location>
        <begin position="20"/>
        <end position="38"/>
    </location>
</feature>
<evidence type="ECO:0000256" key="1">
    <source>
        <dbReference type="SAM" id="Phobius"/>
    </source>
</evidence>
<gene>
    <name evidence="2" type="ORF">ENJ85_05145</name>
</gene>
<dbReference type="Proteomes" id="UP000886105">
    <property type="component" value="Unassembled WGS sequence"/>
</dbReference>
<feature type="transmembrane region" description="Helical" evidence="1">
    <location>
        <begin position="50"/>
        <end position="78"/>
    </location>
</feature>
<proteinExistence type="predicted"/>
<name>A0A7C5SPQ6_9DEIN</name>
<organism evidence="2">
    <name type="scientific">Oceanithermus profundus</name>
    <dbReference type="NCBI Taxonomy" id="187137"/>
    <lineage>
        <taxon>Bacteria</taxon>
        <taxon>Thermotogati</taxon>
        <taxon>Deinococcota</taxon>
        <taxon>Deinococci</taxon>
        <taxon>Thermales</taxon>
        <taxon>Thermaceae</taxon>
        <taxon>Oceanithermus</taxon>
    </lineage>
</organism>
<keyword evidence="1" id="KW-0472">Membrane</keyword>
<reference evidence="2" key="1">
    <citation type="journal article" date="2020" name="mSystems">
        <title>Genome- and Community-Level Interaction Insights into Carbon Utilization and Element Cycling Functions of Hydrothermarchaeota in Hydrothermal Sediment.</title>
        <authorList>
            <person name="Zhou Z."/>
            <person name="Liu Y."/>
            <person name="Xu W."/>
            <person name="Pan J."/>
            <person name="Luo Z.H."/>
            <person name="Li M."/>
        </authorList>
    </citation>
    <scope>NUCLEOTIDE SEQUENCE [LARGE SCALE GENOMIC DNA]</scope>
    <source>
        <strain evidence="2">HyVt-523</strain>
    </source>
</reference>
<sequence>MISSKPFSTILSENADQLAFDAAATVVLAIVVLLWAAVRGTLPAEYREGTAWLVGTAVMFWLAIAFFPAVGVVVYAWVRGVL</sequence>
<dbReference type="EMBL" id="DRNZ01000309">
    <property type="protein sequence ID" value="HHO58543.1"/>
    <property type="molecule type" value="Genomic_DNA"/>
</dbReference>
<keyword evidence="1" id="KW-1133">Transmembrane helix</keyword>